<accession>A0AAN8DSS3</accession>
<evidence type="ECO:0000313" key="2">
    <source>
        <dbReference type="EMBL" id="KAK5925908.1"/>
    </source>
</evidence>
<feature type="region of interest" description="Disordered" evidence="1">
    <location>
        <begin position="1"/>
        <end position="178"/>
    </location>
</feature>
<sequence>MIGHRENSQRGARREDRRPRENTRRGARDNRDILRGRERSQVHRDRSPVEREERRPSENTRKDIRENTVARGSEGADSERSEEPREALEAQRVSSRPGSPSHESPGVSRPQVRGEGVDAAAETYQATFPIAGTQRESSGHEGERDSHRGTLDESIDECRDPWESNVTFRARDDSDIED</sequence>
<name>A0AAN8DSS3_CHAGU</name>
<feature type="compositionally biased region" description="Polar residues" evidence="1">
    <location>
        <begin position="92"/>
        <end position="102"/>
    </location>
</feature>
<dbReference type="AlphaFoldDB" id="A0AAN8DSS3"/>
<feature type="compositionally biased region" description="Basic and acidic residues" evidence="1">
    <location>
        <begin position="137"/>
        <end position="162"/>
    </location>
</feature>
<proteinExistence type="predicted"/>
<gene>
    <name evidence="2" type="ORF">CgunFtcFv8_021522</name>
</gene>
<evidence type="ECO:0000256" key="1">
    <source>
        <dbReference type="SAM" id="MobiDB-lite"/>
    </source>
</evidence>
<organism evidence="2 3">
    <name type="scientific">Champsocephalus gunnari</name>
    <name type="common">Mackerel icefish</name>
    <dbReference type="NCBI Taxonomy" id="52237"/>
    <lineage>
        <taxon>Eukaryota</taxon>
        <taxon>Metazoa</taxon>
        <taxon>Chordata</taxon>
        <taxon>Craniata</taxon>
        <taxon>Vertebrata</taxon>
        <taxon>Euteleostomi</taxon>
        <taxon>Actinopterygii</taxon>
        <taxon>Neopterygii</taxon>
        <taxon>Teleostei</taxon>
        <taxon>Neoteleostei</taxon>
        <taxon>Acanthomorphata</taxon>
        <taxon>Eupercaria</taxon>
        <taxon>Perciformes</taxon>
        <taxon>Notothenioidei</taxon>
        <taxon>Channichthyidae</taxon>
        <taxon>Champsocephalus</taxon>
    </lineage>
</organism>
<protein>
    <submittedName>
        <fullName evidence="2">Uncharacterized protein</fullName>
    </submittedName>
</protein>
<feature type="compositionally biased region" description="Basic and acidic residues" evidence="1">
    <location>
        <begin position="169"/>
        <end position="178"/>
    </location>
</feature>
<evidence type="ECO:0000313" key="3">
    <source>
        <dbReference type="Proteomes" id="UP001331515"/>
    </source>
</evidence>
<feature type="compositionally biased region" description="Basic and acidic residues" evidence="1">
    <location>
        <begin position="77"/>
        <end position="89"/>
    </location>
</feature>
<comment type="caution">
    <text evidence="2">The sequence shown here is derived from an EMBL/GenBank/DDBJ whole genome shotgun (WGS) entry which is preliminary data.</text>
</comment>
<feature type="compositionally biased region" description="Basic and acidic residues" evidence="1">
    <location>
        <begin position="1"/>
        <end position="68"/>
    </location>
</feature>
<reference evidence="2 3" key="1">
    <citation type="journal article" date="2023" name="Mol. Biol. Evol.">
        <title>Genomics of Secondarily Temperate Adaptation in the Only Non-Antarctic Icefish.</title>
        <authorList>
            <person name="Rivera-Colon A.G."/>
            <person name="Rayamajhi N."/>
            <person name="Minhas B.F."/>
            <person name="Madrigal G."/>
            <person name="Bilyk K.T."/>
            <person name="Yoon V."/>
            <person name="Hune M."/>
            <person name="Gregory S."/>
            <person name="Cheng C.H.C."/>
            <person name="Catchen J.M."/>
        </authorList>
    </citation>
    <scope>NUCLEOTIDE SEQUENCE [LARGE SCALE GENOMIC DNA]</scope>
    <source>
        <tissue evidence="2">White muscle</tissue>
    </source>
</reference>
<dbReference type="EMBL" id="JAURVH010001519">
    <property type="protein sequence ID" value="KAK5925908.1"/>
    <property type="molecule type" value="Genomic_DNA"/>
</dbReference>
<keyword evidence="3" id="KW-1185">Reference proteome</keyword>
<dbReference type="Proteomes" id="UP001331515">
    <property type="component" value="Unassembled WGS sequence"/>
</dbReference>